<dbReference type="EMBL" id="BGPR01181477">
    <property type="protein sequence ID" value="GBM63991.1"/>
    <property type="molecule type" value="Genomic_DNA"/>
</dbReference>
<dbReference type="OrthoDB" id="416454at2759"/>
<evidence type="ECO:0000313" key="3">
    <source>
        <dbReference type="Proteomes" id="UP000499080"/>
    </source>
</evidence>
<dbReference type="Proteomes" id="UP000499080">
    <property type="component" value="Unassembled WGS sequence"/>
</dbReference>
<evidence type="ECO:0008006" key="4">
    <source>
        <dbReference type="Google" id="ProtNLM"/>
    </source>
</evidence>
<comment type="caution">
    <text evidence="1">The sequence shown here is derived from an EMBL/GenBank/DDBJ whole genome shotgun (WGS) entry which is preliminary data.</text>
</comment>
<evidence type="ECO:0000313" key="1">
    <source>
        <dbReference type="EMBL" id="GBM63874.1"/>
    </source>
</evidence>
<gene>
    <name evidence="2" type="ORF">AVEN_178228_1</name>
    <name evidence="1" type="ORF">AVEN_264934_1</name>
</gene>
<reference evidence="1 3" key="1">
    <citation type="journal article" date="2019" name="Sci. Rep.">
        <title>Orb-weaving spider Araneus ventricosus genome elucidates the spidroin gene catalogue.</title>
        <authorList>
            <person name="Kono N."/>
            <person name="Nakamura H."/>
            <person name="Ohtoshi R."/>
            <person name="Moran D.A.P."/>
            <person name="Shinohara A."/>
            <person name="Yoshida Y."/>
            <person name="Fujiwara M."/>
            <person name="Mori M."/>
            <person name="Tomita M."/>
            <person name="Arakawa K."/>
        </authorList>
    </citation>
    <scope>NUCLEOTIDE SEQUENCE [LARGE SCALE GENOMIC DNA]</scope>
</reference>
<evidence type="ECO:0000313" key="2">
    <source>
        <dbReference type="EMBL" id="GBM63991.1"/>
    </source>
</evidence>
<proteinExistence type="predicted"/>
<organism evidence="1 3">
    <name type="scientific">Araneus ventricosus</name>
    <name type="common">Orbweaver spider</name>
    <name type="synonym">Epeira ventricosa</name>
    <dbReference type="NCBI Taxonomy" id="182803"/>
    <lineage>
        <taxon>Eukaryota</taxon>
        <taxon>Metazoa</taxon>
        <taxon>Ecdysozoa</taxon>
        <taxon>Arthropoda</taxon>
        <taxon>Chelicerata</taxon>
        <taxon>Arachnida</taxon>
        <taxon>Araneae</taxon>
        <taxon>Araneomorphae</taxon>
        <taxon>Entelegynae</taxon>
        <taxon>Araneoidea</taxon>
        <taxon>Araneidae</taxon>
        <taxon>Araneus</taxon>
    </lineage>
</organism>
<keyword evidence="3" id="KW-1185">Reference proteome</keyword>
<dbReference type="EMBL" id="BGPR01181437">
    <property type="protein sequence ID" value="GBM63874.1"/>
    <property type="molecule type" value="Genomic_DNA"/>
</dbReference>
<protein>
    <recommendedName>
        <fullName evidence="4">Reverse transcriptase domain-containing protein</fullName>
    </recommendedName>
</protein>
<sequence>MRLVVWLVKRRNDIPNPRNCQICLCLFADDAAIMSTSRSKQIMEKLYCYLAQLGRWSISWQVKLNKKQVMGCLLYEAKNNPYPPILQKTSHFGCNENYDYDG</sequence>
<dbReference type="AlphaFoldDB" id="A0A4Y2HEY8"/>
<name>A0A4Y2HEY8_ARAVE</name>
<accession>A0A4Y2HEY8</accession>